<protein>
    <recommendedName>
        <fullName evidence="2">Tellurite resistance protein</fullName>
    </recommendedName>
</protein>
<dbReference type="EMBL" id="CP095338">
    <property type="protein sequence ID" value="XAG21729.1"/>
    <property type="molecule type" value="Genomic_DNA"/>
</dbReference>
<organism evidence="1">
    <name type="scientific">bacterium 19PA01SH03</name>
    <dbReference type="NCBI Taxonomy" id="2920705"/>
    <lineage>
        <taxon>Bacteria</taxon>
    </lineage>
</organism>
<gene>
    <name evidence="1" type="ORF">MRN70_02530</name>
</gene>
<accession>A0AAU6SP54</accession>
<sequence length="256" mass="28716">MSTISRYAQQQRQQEAIENELFKPRFTPRGSNNPLSTVDLMRKEARNKTLIYFMGVAGLETEPYEKAAAKRLTQIDSIVDSLTLTPASKVQKLAALQKEHAKINGEMVIKAMGIMESAHNADEKKINERTAQQIQDAREIRSTLRDVPENELLTMAKQSPEMAAALSNMNRFIVGTHKAQLDDGKGGKTVKQMYGMQESTQQVIRDHHMRHVLGSEGAQAYVDRNKQMSNLLALSGELAESDHRFRALHTLAEGIK</sequence>
<proteinExistence type="predicted"/>
<evidence type="ECO:0000313" key="1">
    <source>
        <dbReference type="EMBL" id="XAG21729.1"/>
    </source>
</evidence>
<evidence type="ECO:0008006" key="2">
    <source>
        <dbReference type="Google" id="ProtNLM"/>
    </source>
</evidence>
<reference evidence="1" key="1">
    <citation type="submission" date="2022-03" db="EMBL/GenBank/DDBJ databases">
        <title>Sea Food Isolates.</title>
        <authorList>
            <person name="Li c."/>
        </authorList>
    </citation>
    <scope>NUCLEOTIDE SEQUENCE</scope>
    <source>
        <strain evidence="1">19PA01SH03</strain>
    </source>
</reference>
<name>A0AAU6SP54_UNCXX</name>
<dbReference type="AlphaFoldDB" id="A0AAU6SP54"/>